<sequence>MNYTLKTFNTTQLKIKLNWSNFKHNVTTSYTCFLNQEQESHTLPTTQGDDLHYFEIPLEPSASEGICRCRESCRNQLSTRETTRKSPATEDRGRSSGEAHSKHLSCKGTIVSPSVLRGQYSWDL</sequence>
<name>A0A4Y2D910_ARAVE</name>
<feature type="region of interest" description="Disordered" evidence="1">
    <location>
        <begin position="75"/>
        <end position="104"/>
    </location>
</feature>
<accession>A0A4Y2D910</accession>
<protein>
    <submittedName>
        <fullName evidence="2">Uncharacterized protein</fullName>
    </submittedName>
</protein>
<feature type="compositionally biased region" description="Basic and acidic residues" evidence="1">
    <location>
        <begin position="81"/>
        <end position="101"/>
    </location>
</feature>
<evidence type="ECO:0000256" key="1">
    <source>
        <dbReference type="SAM" id="MobiDB-lite"/>
    </source>
</evidence>
<dbReference type="Proteomes" id="UP000499080">
    <property type="component" value="Unassembled WGS sequence"/>
</dbReference>
<dbReference type="AlphaFoldDB" id="A0A4Y2D910"/>
<proteinExistence type="predicted"/>
<organism evidence="2 3">
    <name type="scientific">Araneus ventricosus</name>
    <name type="common">Orbweaver spider</name>
    <name type="synonym">Epeira ventricosa</name>
    <dbReference type="NCBI Taxonomy" id="182803"/>
    <lineage>
        <taxon>Eukaryota</taxon>
        <taxon>Metazoa</taxon>
        <taxon>Ecdysozoa</taxon>
        <taxon>Arthropoda</taxon>
        <taxon>Chelicerata</taxon>
        <taxon>Arachnida</taxon>
        <taxon>Araneae</taxon>
        <taxon>Araneomorphae</taxon>
        <taxon>Entelegynae</taxon>
        <taxon>Araneoidea</taxon>
        <taxon>Araneidae</taxon>
        <taxon>Araneus</taxon>
    </lineage>
</organism>
<keyword evidence="3" id="KW-1185">Reference proteome</keyword>
<reference evidence="2 3" key="1">
    <citation type="journal article" date="2019" name="Sci. Rep.">
        <title>Orb-weaving spider Araneus ventricosus genome elucidates the spidroin gene catalogue.</title>
        <authorList>
            <person name="Kono N."/>
            <person name="Nakamura H."/>
            <person name="Ohtoshi R."/>
            <person name="Moran D.A.P."/>
            <person name="Shinohara A."/>
            <person name="Yoshida Y."/>
            <person name="Fujiwara M."/>
            <person name="Mori M."/>
            <person name="Tomita M."/>
            <person name="Arakawa K."/>
        </authorList>
    </citation>
    <scope>NUCLEOTIDE SEQUENCE [LARGE SCALE GENOMIC DNA]</scope>
</reference>
<gene>
    <name evidence="2" type="ORF">AVEN_245469_1</name>
</gene>
<dbReference type="EMBL" id="BGPR01000308">
    <property type="protein sequence ID" value="GBM12065.1"/>
    <property type="molecule type" value="Genomic_DNA"/>
</dbReference>
<evidence type="ECO:0000313" key="3">
    <source>
        <dbReference type="Proteomes" id="UP000499080"/>
    </source>
</evidence>
<comment type="caution">
    <text evidence="2">The sequence shown here is derived from an EMBL/GenBank/DDBJ whole genome shotgun (WGS) entry which is preliminary data.</text>
</comment>
<evidence type="ECO:0000313" key="2">
    <source>
        <dbReference type="EMBL" id="GBM12065.1"/>
    </source>
</evidence>